<name>A0A7J5U1Q9_9BACT</name>
<dbReference type="Gene3D" id="3.60.40.10">
    <property type="entry name" value="PPM-type phosphatase domain"/>
    <property type="match status" value="1"/>
</dbReference>
<dbReference type="Proteomes" id="UP000488299">
    <property type="component" value="Unassembled WGS sequence"/>
</dbReference>
<evidence type="ECO:0000313" key="2">
    <source>
        <dbReference type="Proteomes" id="UP000488299"/>
    </source>
</evidence>
<dbReference type="InterPro" id="IPR036457">
    <property type="entry name" value="PPM-type-like_dom_sf"/>
</dbReference>
<dbReference type="AlphaFoldDB" id="A0A7J5U1Q9"/>
<sequence>MLQCHYWVATVPKKGSTEEENEDFYFADHSAESEGIPSVKFALSDGATESAFSGIWAEYLVINFEKHSFDKTLELAIADWNRETQKQELPWYLHNKILDGAHATFLGVELNLVEHQANVVAVGDTNFFQIRDNFLIKAFPVDEPSGFNNQPNLLASVTTQQTPLDEIKYESKNLALNAGDTLILATDALAHWLLIRCTKDNKPWSTLIEMTQSDDFEQQFVNWLMQTRQDKAIKNDDTTLIIIKLTDGLSKG</sequence>
<accession>A0A7J5U1Q9</accession>
<dbReference type="RefSeq" id="WP_152123333.1">
    <property type="nucleotide sequence ID" value="NZ_WELI01000002.1"/>
</dbReference>
<comment type="caution">
    <text evidence="1">The sequence shown here is derived from an EMBL/GenBank/DDBJ whole genome shotgun (WGS) entry which is preliminary data.</text>
</comment>
<gene>
    <name evidence="1" type="ORF">F5984_05805</name>
</gene>
<proteinExistence type="predicted"/>
<reference evidence="1 2" key="1">
    <citation type="submission" date="2019-10" db="EMBL/GenBank/DDBJ databases">
        <title>Rudanella paleaurantiibacter sp. nov., isolated from sludge.</title>
        <authorList>
            <person name="Xu S.Q."/>
        </authorList>
    </citation>
    <scope>NUCLEOTIDE SEQUENCE [LARGE SCALE GENOMIC DNA]</scope>
    <source>
        <strain evidence="1 2">HX-22-17</strain>
    </source>
</reference>
<dbReference type="SUPFAM" id="SSF81606">
    <property type="entry name" value="PP2C-like"/>
    <property type="match status" value="1"/>
</dbReference>
<evidence type="ECO:0000313" key="1">
    <source>
        <dbReference type="EMBL" id="KAB7731739.1"/>
    </source>
</evidence>
<keyword evidence="2" id="KW-1185">Reference proteome</keyword>
<organism evidence="1 2">
    <name type="scientific">Rudanella paleaurantiibacter</name>
    <dbReference type="NCBI Taxonomy" id="2614655"/>
    <lineage>
        <taxon>Bacteria</taxon>
        <taxon>Pseudomonadati</taxon>
        <taxon>Bacteroidota</taxon>
        <taxon>Cytophagia</taxon>
        <taxon>Cytophagales</taxon>
        <taxon>Cytophagaceae</taxon>
        <taxon>Rudanella</taxon>
    </lineage>
</organism>
<dbReference type="EMBL" id="WELI01000002">
    <property type="protein sequence ID" value="KAB7731739.1"/>
    <property type="molecule type" value="Genomic_DNA"/>
</dbReference>
<protein>
    <submittedName>
        <fullName evidence="1">SpoIIE family protein phosphatase</fullName>
    </submittedName>
</protein>